<evidence type="ECO:0000313" key="7">
    <source>
        <dbReference type="EMBL" id="ELR60104.1"/>
    </source>
</evidence>
<proteinExistence type="inferred from homology"/>
<evidence type="ECO:0000256" key="4">
    <source>
        <dbReference type="ARBA" id="ARBA00023160"/>
    </source>
</evidence>
<sequence>LTCRAAMKTMIKQQSRSIANVGGVIGFRGNSGQFMHSANKGELVRFSHALAKEVARKKIRVNVVAPGFVDADMTRRLERKKFKEK</sequence>
<name>L8IXH9_9CETA</name>
<dbReference type="PANTHER" id="PTHR42760">
    <property type="entry name" value="SHORT-CHAIN DEHYDROGENASES/REDUCTASES FAMILY MEMBER"/>
    <property type="match status" value="1"/>
</dbReference>
<dbReference type="AlphaFoldDB" id="L8IXH9"/>
<feature type="non-terminal residue" evidence="7">
    <location>
        <position position="85"/>
    </location>
</feature>
<dbReference type="PRINTS" id="PR00081">
    <property type="entry name" value="GDHRDH"/>
</dbReference>
<keyword evidence="3" id="KW-0560">Oxidoreductase</keyword>
<keyword evidence="4" id="KW-0275">Fatty acid biosynthesis</keyword>
<evidence type="ECO:0000256" key="1">
    <source>
        <dbReference type="ARBA" id="ARBA00005194"/>
    </source>
</evidence>
<dbReference type="EMBL" id="JH880628">
    <property type="protein sequence ID" value="ELR60104.1"/>
    <property type="molecule type" value="Genomic_DNA"/>
</dbReference>
<comment type="pathway">
    <text evidence="1">Lipid metabolism; fatty acid biosynthesis.</text>
</comment>
<dbReference type="InterPro" id="IPR036291">
    <property type="entry name" value="NAD(P)-bd_dom_sf"/>
</dbReference>
<evidence type="ECO:0000256" key="2">
    <source>
        <dbReference type="ARBA" id="ARBA00006484"/>
    </source>
</evidence>
<evidence type="ECO:0000256" key="5">
    <source>
        <dbReference type="ARBA" id="ARBA00041580"/>
    </source>
</evidence>
<dbReference type="GO" id="GO:0048038">
    <property type="term" value="F:quinone binding"/>
    <property type="evidence" value="ECO:0007669"/>
    <property type="project" value="TreeGrafter"/>
</dbReference>
<accession>L8IXH9</accession>
<dbReference type="Gene3D" id="3.40.50.720">
    <property type="entry name" value="NAD(P)-binding Rossmann-like Domain"/>
    <property type="match status" value="1"/>
</dbReference>
<evidence type="ECO:0000256" key="3">
    <source>
        <dbReference type="ARBA" id="ARBA00023002"/>
    </source>
</evidence>
<evidence type="ECO:0000313" key="8">
    <source>
        <dbReference type="Proteomes" id="UP000011080"/>
    </source>
</evidence>
<dbReference type="GO" id="GO:0006633">
    <property type="term" value="P:fatty acid biosynthetic process"/>
    <property type="evidence" value="ECO:0007669"/>
    <property type="project" value="UniProtKB-KW"/>
</dbReference>
<reference evidence="7 8" key="1">
    <citation type="journal article" date="2012" name="Nat. Genet.">
        <title>The yak genome and adaptation to life at high altitude.</title>
        <authorList>
            <person name="Qiu Q."/>
            <person name="Zhang G."/>
            <person name="Ma T."/>
            <person name="Qian W."/>
            <person name="Wang J."/>
            <person name="Ye Z."/>
            <person name="Cao C."/>
            <person name="Hu Q."/>
            <person name="Kim J."/>
            <person name="Larkin D.M."/>
            <person name="Auvil L."/>
            <person name="Capitanu B."/>
            <person name="Ma J."/>
            <person name="Lewin H.A."/>
            <person name="Qian X."/>
            <person name="Lang Y."/>
            <person name="Zhou R."/>
            <person name="Wang L."/>
            <person name="Wang K."/>
            <person name="Xia J."/>
            <person name="Liao S."/>
            <person name="Pan S."/>
            <person name="Lu X."/>
            <person name="Hou H."/>
            <person name="Wang Y."/>
            <person name="Zang X."/>
            <person name="Yin Y."/>
            <person name="Ma H."/>
            <person name="Zhang J."/>
            <person name="Wang Z."/>
            <person name="Zhang Y."/>
            <person name="Zhang D."/>
            <person name="Yonezawa T."/>
            <person name="Hasegawa M."/>
            <person name="Zhong Y."/>
            <person name="Liu W."/>
            <person name="Zhang Y."/>
            <person name="Huang Z."/>
            <person name="Zhang S."/>
            <person name="Long R."/>
            <person name="Yang H."/>
            <person name="Wang J."/>
            <person name="Lenstra J.A."/>
            <person name="Cooper D.N."/>
            <person name="Wu Y."/>
            <person name="Wang J."/>
            <person name="Shi P."/>
            <person name="Wang J."/>
            <person name="Liu J."/>
        </authorList>
    </citation>
    <scope>NUCLEOTIDE SEQUENCE [LARGE SCALE GENOMIC DNA]</scope>
    <source>
        <strain evidence="8">yakQH1</strain>
    </source>
</reference>
<dbReference type="GO" id="GO:0016616">
    <property type="term" value="F:oxidoreductase activity, acting on the CH-OH group of donors, NAD or NADP as acceptor"/>
    <property type="evidence" value="ECO:0007669"/>
    <property type="project" value="TreeGrafter"/>
</dbReference>
<protein>
    <recommendedName>
        <fullName evidence="6">3-ketoacyl-[acyl-carrier-protein] reductase beta subunit</fullName>
    </recommendedName>
    <alternativeName>
        <fullName evidence="5">Quinone reductase CBR4</fullName>
    </alternativeName>
</protein>
<keyword evidence="4" id="KW-0276">Fatty acid metabolism</keyword>
<dbReference type="Proteomes" id="UP000011080">
    <property type="component" value="Unassembled WGS sequence"/>
</dbReference>
<gene>
    <name evidence="7" type="ORF">M91_14250</name>
</gene>
<dbReference type="InterPro" id="IPR002347">
    <property type="entry name" value="SDR_fam"/>
</dbReference>
<dbReference type="Pfam" id="PF00106">
    <property type="entry name" value="adh_short"/>
    <property type="match status" value="1"/>
</dbReference>
<feature type="non-terminal residue" evidence="7">
    <location>
        <position position="1"/>
    </location>
</feature>
<organism evidence="7 8">
    <name type="scientific">Bos mutus</name>
    <name type="common">wild yak</name>
    <dbReference type="NCBI Taxonomy" id="72004"/>
    <lineage>
        <taxon>Eukaryota</taxon>
        <taxon>Metazoa</taxon>
        <taxon>Chordata</taxon>
        <taxon>Craniata</taxon>
        <taxon>Vertebrata</taxon>
        <taxon>Euteleostomi</taxon>
        <taxon>Mammalia</taxon>
        <taxon>Eutheria</taxon>
        <taxon>Laurasiatheria</taxon>
        <taxon>Artiodactyla</taxon>
        <taxon>Ruminantia</taxon>
        <taxon>Pecora</taxon>
        <taxon>Bovidae</taxon>
        <taxon>Bovinae</taxon>
        <taxon>Bos</taxon>
    </lineage>
</organism>
<comment type="similarity">
    <text evidence="2">Belongs to the short-chain dehydrogenases/reductases (SDR) family.</text>
</comment>
<evidence type="ECO:0000256" key="6">
    <source>
        <dbReference type="ARBA" id="ARBA00041707"/>
    </source>
</evidence>
<keyword evidence="4" id="KW-0443">Lipid metabolism</keyword>
<dbReference type="PANTHER" id="PTHR42760:SF133">
    <property type="entry name" value="3-OXOACYL-[ACYL-CARRIER-PROTEIN] REDUCTASE"/>
    <property type="match status" value="1"/>
</dbReference>
<keyword evidence="4" id="KW-0444">Lipid biosynthesis</keyword>
<dbReference type="SUPFAM" id="SSF51735">
    <property type="entry name" value="NAD(P)-binding Rossmann-fold domains"/>
    <property type="match status" value="1"/>
</dbReference>